<keyword evidence="9" id="KW-1185">Reference proteome</keyword>
<dbReference type="InterPro" id="IPR010997">
    <property type="entry name" value="HRDC-like_sf"/>
</dbReference>
<comment type="similarity">
    <text evidence="2">Belongs to the eukaryotic RPC9 RNA polymerase subunit family.</text>
</comment>
<keyword evidence="5" id="KW-0804">Transcription</keyword>
<dbReference type="AlphaFoldDB" id="A0A1R2B4B8"/>
<gene>
    <name evidence="8" type="ORF">SteCoe_30082</name>
</gene>
<reference evidence="8 9" key="1">
    <citation type="submission" date="2016-11" db="EMBL/GenBank/DDBJ databases">
        <title>The macronuclear genome of Stentor coeruleus: a giant cell with tiny introns.</title>
        <authorList>
            <person name="Slabodnick M."/>
            <person name="Ruby J.G."/>
            <person name="Reiff S.B."/>
            <person name="Swart E.C."/>
            <person name="Gosai S."/>
            <person name="Prabakaran S."/>
            <person name="Witkowska E."/>
            <person name="Larue G.E."/>
            <person name="Fisher S."/>
            <person name="Freeman R.M."/>
            <person name="Gunawardena J."/>
            <person name="Chu W."/>
            <person name="Stover N.A."/>
            <person name="Gregory B.D."/>
            <person name="Nowacki M."/>
            <person name="Derisi J."/>
            <person name="Roy S.W."/>
            <person name="Marshall W.F."/>
            <person name="Sood P."/>
        </authorList>
    </citation>
    <scope>NUCLEOTIDE SEQUENCE [LARGE SCALE GENOMIC DNA]</scope>
    <source>
        <strain evidence="8">WM001</strain>
    </source>
</reference>
<name>A0A1R2B4B8_9CILI</name>
<evidence type="ECO:0000259" key="7">
    <source>
        <dbReference type="SMART" id="SM00657"/>
    </source>
</evidence>
<evidence type="ECO:0000313" key="8">
    <source>
        <dbReference type="EMBL" id="OMJ71643.1"/>
    </source>
</evidence>
<accession>A0A1R2B4B8</accession>
<dbReference type="Gene3D" id="1.20.1250.40">
    <property type="match status" value="1"/>
</dbReference>
<feature type="domain" description="RNA polymerase Rpb4/RPC9 core" evidence="7">
    <location>
        <begin position="1"/>
        <end position="114"/>
    </location>
</feature>
<dbReference type="Pfam" id="PF03874">
    <property type="entry name" value="RNA_pol_Rpb4"/>
    <property type="match status" value="1"/>
</dbReference>
<dbReference type="PANTHER" id="PTHR15561:SF0">
    <property type="entry name" value="DNA-DIRECTED RNA POLYMERASE III SUBUNIT RPC9"/>
    <property type="match status" value="1"/>
</dbReference>
<dbReference type="InterPro" id="IPR038324">
    <property type="entry name" value="Rpb4/RPC9_sf"/>
</dbReference>
<sequence length="114" mass="13554">MNIVNIEALGNYEVFQVLRCNRKYRKEKGLKTPALEREVREYLKTTNCPEQKRQKIEILMKKMKEFGLSKQEVLQIINLVPQTHVELYLIIANIEERFQEGKVLEILDSIKTYL</sequence>
<evidence type="ECO:0000256" key="4">
    <source>
        <dbReference type="ARBA" id="ARBA00022478"/>
    </source>
</evidence>
<proteinExistence type="inferred from homology"/>
<dbReference type="GO" id="GO:0005666">
    <property type="term" value="C:RNA polymerase III complex"/>
    <property type="evidence" value="ECO:0007669"/>
    <property type="project" value="InterPro"/>
</dbReference>
<dbReference type="InterPro" id="IPR006590">
    <property type="entry name" value="RNA_pol_Rpb4/RPC9_core"/>
</dbReference>
<evidence type="ECO:0000256" key="5">
    <source>
        <dbReference type="ARBA" id="ARBA00023163"/>
    </source>
</evidence>
<evidence type="ECO:0000256" key="6">
    <source>
        <dbReference type="ARBA" id="ARBA00023242"/>
    </source>
</evidence>
<dbReference type="PANTHER" id="PTHR15561">
    <property type="entry name" value="CALCITONIN GENE-RELATED PEPTIDE-RECEPTOR COMPONENT PROTEIN"/>
    <property type="match status" value="1"/>
</dbReference>
<evidence type="ECO:0000256" key="1">
    <source>
        <dbReference type="ARBA" id="ARBA00004123"/>
    </source>
</evidence>
<organism evidence="8 9">
    <name type="scientific">Stentor coeruleus</name>
    <dbReference type="NCBI Taxonomy" id="5963"/>
    <lineage>
        <taxon>Eukaryota</taxon>
        <taxon>Sar</taxon>
        <taxon>Alveolata</taxon>
        <taxon>Ciliophora</taxon>
        <taxon>Postciliodesmatophora</taxon>
        <taxon>Heterotrichea</taxon>
        <taxon>Heterotrichida</taxon>
        <taxon>Stentoridae</taxon>
        <taxon>Stentor</taxon>
    </lineage>
</organism>
<dbReference type="GO" id="GO:0000166">
    <property type="term" value="F:nucleotide binding"/>
    <property type="evidence" value="ECO:0007669"/>
    <property type="project" value="InterPro"/>
</dbReference>
<dbReference type="OrthoDB" id="1746530at2759"/>
<comment type="caution">
    <text evidence="8">The sequence shown here is derived from an EMBL/GenBank/DDBJ whole genome shotgun (WGS) entry which is preliminary data.</text>
</comment>
<dbReference type="InterPro" id="IPR038846">
    <property type="entry name" value="RPC9"/>
</dbReference>
<keyword evidence="4" id="KW-0240">DNA-directed RNA polymerase</keyword>
<dbReference type="EMBL" id="MPUH01000970">
    <property type="protein sequence ID" value="OMJ71643.1"/>
    <property type="molecule type" value="Genomic_DNA"/>
</dbReference>
<evidence type="ECO:0000256" key="3">
    <source>
        <dbReference type="ARBA" id="ARBA00016672"/>
    </source>
</evidence>
<dbReference type="GO" id="GO:0006384">
    <property type="term" value="P:transcription initiation at RNA polymerase III promoter"/>
    <property type="evidence" value="ECO:0007669"/>
    <property type="project" value="InterPro"/>
</dbReference>
<dbReference type="InterPro" id="IPR005574">
    <property type="entry name" value="Rpb4/RPC9"/>
</dbReference>
<dbReference type="SUPFAM" id="SSF47819">
    <property type="entry name" value="HRDC-like"/>
    <property type="match status" value="1"/>
</dbReference>
<protein>
    <recommendedName>
        <fullName evidence="3">DNA-directed RNA polymerase III subunit RPC9</fullName>
    </recommendedName>
</protein>
<evidence type="ECO:0000313" key="9">
    <source>
        <dbReference type="Proteomes" id="UP000187209"/>
    </source>
</evidence>
<dbReference type="Proteomes" id="UP000187209">
    <property type="component" value="Unassembled WGS sequence"/>
</dbReference>
<dbReference type="SMART" id="SM00657">
    <property type="entry name" value="RPOL4c"/>
    <property type="match status" value="1"/>
</dbReference>
<keyword evidence="6" id="KW-0539">Nucleus</keyword>
<evidence type="ECO:0000256" key="2">
    <source>
        <dbReference type="ARBA" id="ARBA00006898"/>
    </source>
</evidence>
<comment type="subcellular location">
    <subcellularLocation>
        <location evidence="1">Nucleus</location>
    </subcellularLocation>
</comment>